<dbReference type="Gene3D" id="3.40.30.10">
    <property type="entry name" value="Glutaredoxin"/>
    <property type="match status" value="1"/>
</dbReference>
<dbReference type="Pfam" id="PF03960">
    <property type="entry name" value="ArsC"/>
    <property type="match status" value="1"/>
</dbReference>
<dbReference type="InterPro" id="IPR006504">
    <property type="entry name" value="Tscrpt_reg_Spx/MgsR"/>
</dbReference>
<dbReference type="NCBIfam" id="TIGR01617">
    <property type="entry name" value="arsC_related"/>
    <property type="match status" value="1"/>
</dbReference>
<evidence type="ECO:0000256" key="1">
    <source>
        <dbReference type="PROSITE-ProRule" id="PRU01282"/>
    </source>
</evidence>
<dbReference type="RefSeq" id="WP_041062928.1">
    <property type="nucleotide sequence ID" value="NZ_JXAL01000016.1"/>
</dbReference>
<dbReference type="InterPro" id="IPR006660">
    <property type="entry name" value="Arsenate_reductase-like"/>
</dbReference>
<accession>A0ABR5A4K7</accession>
<proteinExistence type="inferred from homology"/>
<dbReference type="Proteomes" id="UP000054526">
    <property type="component" value="Unassembled WGS sequence"/>
</dbReference>
<keyword evidence="3" id="KW-1185">Reference proteome</keyword>
<dbReference type="SUPFAM" id="SSF52833">
    <property type="entry name" value="Thioredoxin-like"/>
    <property type="match status" value="1"/>
</dbReference>
<name>A0ABR5A4K7_9BACL</name>
<dbReference type="PANTHER" id="PTHR30041:SF8">
    <property type="entry name" value="PROTEIN YFFB"/>
    <property type="match status" value="1"/>
</dbReference>
<comment type="similarity">
    <text evidence="1">Belongs to the ArsC family.</text>
</comment>
<dbReference type="CDD" id="cd03036">
    <property type="entry name" value="ArsC_like"/>
    <property type="match status" value="1"/>
</dbReference>
<dbReference type="PROSITE" id="PS51353">
    <property type="entry name" value="ARSC"/>
    <property type="match status" value="1"/>
</dbReference>
<dbReference type="PANTHER" id="PTHR30041">
    <property type="entry name" value="ARSENATE REDUCTASE"/>
    <property type="match status" value="1"/>
</dbReference>
<protein>
    <recommendedName>
        <fullName evidence="4">Arsenate reductase</fullName>
    </recommendedName>
</protein>
<gene>
    <name evidence="2" type="ORF">SD71_11680</name>
</gene>
<dbReference type="EMBL" id="JXAL01000016">
    <property type="protein sequence ID" value="KIL35987.1"/>
    <property type="molecule type" value="Genomic_DNA"/>
</dbReference>
<reference evidence="2 3" key="1">
    <citation type="submission" date="2014-12" db="EMBL/GenBank/DDBJ databases">
        <title>Draft genome sequence of Cohnella kolymensis strain B-2846.</title>
        <authorList>
            <person name="Karlyshev A.V."/>
            <person name="Kudryashova E.B."/>
        </authorList>
    </citation>
    <scope>NUCLEOTIDE SEQUENCE [LARGE SCALE GENOMIC DNA]</scope>
    <source>
        <strain evidence="2 3">VKM B-2846</strain>
    </source>
</reference>
<organism evidence="2 3">
    <name type="scientific">Cohnella kolymensis</name>
    <dbReference type="NCBI Taxonomy" id="1590652"/>
    <lineage>
        <taxon>Bacteria</taxon>
        <taxon>Bacillati</taxon>
        <taxon>Bacillota</taxon>
        <taxon>Bacilli</taxon>
        <taxon>Bacillales</taxon>
        <taxon>Paenibacillaceae</taxon>
        <taxon>Cohnella</taxon>
    </lineage>
</organism>
<comment type="caution">
    <text evidence="2">The sequence shown here is derived from an EMBL/GenBank/DDBJ whole genome shotgun (WGS) entry which is preliminary data.</text>
</comment>
<evidence type="ECO:0000313" key="2">
    <source>
        <dbReference type="EMBL" id="KIL35987.1"/>
    </source>
</evidence>
<dbReference type="InterPro" id="IPR036249">
    <property type="entry name" value="Thioredoxin-like_sf"/>
</dbReference>
<dbReference type="PROSITE" id="PS51354">
    <property type="entry name" value="GLUTAREDOXIN_2"/>
    <property type="match status" value="1"/>
</dbReference>
<evidence type="ECO:0008006" key="4">
    <source>
        <dbReference type="Google" id="ProtNLM"/>
    </source>
</evidence>
<evidence type="ECO:0000313" key="3">
    <source>
        <dbReference type="Proteomes" id="UP000054526"/>
    </source>
</evidence>
<sequence length="122" mass="13999">MTRKLKVYHYPACDTCRKAVKALQQQGYTVDLHNIKETPPSAEELRQLIPLSGLPIAKWFNVAGEVYREMGLKDKIKDMSDDEKIKLLASNGMLIKRPIVTDGKRASIGFREEDFARIWYNS</sequence>